<organism evidence="2 3">
    <name type="scientific">Mycobacterium asiaticum</name>
    <dbReference type="NCBI Taxonomy" id="1790"/>
    <lineage>
        <taxon>Bacteria</taxon>
        <taxon>Bacillati</taxon>
        <taxon>Actinomycetota</taxon>
        <taxon>Actinomycetes</taxon>
        <taxon>Mycobacteriales</taxon>
        <taxon>Mycobacteriaceae</taxon>
        <taxon>Mycobacterium</taxon>
    </lineage>
</organism>
<dbReference type="RefSeq" id="WP_065141400.1">
    <property type="nucleotide sequence ID" value="NZ_LZLM01000115.1"/>
</dbReference>
<evidence type="ECO:0000313" key="3">
    <source>
        <dbReference type="Proteomes" id="UP000093925"/>
    </source>
</evidence>
<feature type="compositionally biased region" description="Acidic residues" evidence="1">
    <location>
        <begin position="126"/>
        <end position="139"/>
    </location>
</feature>
<reference evidence="2 3" key="1">
    <citation type="submission" date="2016-06" db="EMBL/GenBank/DDBJ databases">
        <authorList>
            <person name="Kjaerup R.B."/>
            <person name="Dalgaard T.S."/>
            <person name="Juul-Madsen H.R."/>
        </authorList>
    </citation>
    <scope>NUCLEOTIDE SEQUENCE [LARGE SCALE GENOMIC DNA]</scope>
    <source>
        <strain evidence="2 3">1276495.2</strain>
    </source>
</reference>
<comment type="caution">
    <text evidence="2">The sequence shown here is derived from an EMBL/GenBank/DDBJ whole genome shotgun (WGS) entry which is preliminary data.</text>
</comment>
<accession>A0A1A3KAC1</accession>
<gene>
    <name evidence="2" type="ORF">A5640_21910</name>
</gene>
<evidence type="ECO:0000313" key="2">
    <source>
        <dbReference type="EMBL" id="OBJ81990.1"/>
    </source>
</evidence>
<dbReference type="EMBL" id="LZLM01000115">
    <property type="protein sequence ID" value="OBJ81990.1"/>
    <property type="molecule type" value="Genomic_DNA"/>
</dbReference>
<proteinExistence type="predicted"/>
<evidence type="ECO:0000256" key="1">
    <source>
        <dbReference type="SAM" id="MobiDB-lite"/>
    </source>
</evidence>
<feature type="region of interest" description="Disordered" evidence="1">
    <location>
        <begin position="111"/>
        <end position="170"/>
    </location>
</feature>
<name>A0A1A3KAC1_MYCAS</name>
<sequence>MTTAAAKSLTKKIRDARNQTLELVVEAISKRVWLSMTDANGEPYRNWNDYADREFDGGIQISVSRHDRPDIVAQLHAAGASQRMIAGITGTTQQTVGNDIKRVQSERVQVTNNLSPGSDPEPPPLDVDEVPDTANEPEPEPPSADPVPNTSIGNDNREHPRATGTRPPKPFNLVAAAQKIGDKVDKLITAIDDLYDNHGVASSAEAENILATKVSYFFDMAEKRNLMPQSALQTH</sequence>
<dbReference type="AlphaFoldDB" id="A0A1A3KAC1"/>
<protein>
    <submittedName>
        <fullName evidence="2">Uncharacterized protein</fullName>
    </submittedName>
</protein>
<dbReference type="Proteomes" id="UP000093925">
    <property type="component" value="Unassembled WGS sequence"/>
</dbReference>